<evidence type="ECO:0000256" key="7">
    <source>
        <dbReference type="ARBA" id="ARBA00022723"/>
    </source>
</evidence>
<dbReference type="PANTHER" id="PTHR21404">
    <property type="entry name" value="HEN1"/>
    <property type="match status" value="1"/>
</dbReference>
<keyword evidence="5" id="KW-0808">Transferase</keyword>
<comment type="catalytic activity">
    <reaction evidence="12">
        <text>small RNA 3'-end nucleotide + S-adenosyl-L-methionine = small RNA 3'-end 2'-O-methylnucleotide + S-adenosyl-L-homocysteine + H(+)</text>
        <dbReference type="Rhea" id="RHEA:37887"/>
        <dbReference type="Rhea" id="RHEA-COMP:10415"/>
        <dbReference type="Rhea" id="RHEA-COMP:10416"/>
        <dbReference type="ChEBI" id="CHEBI:15378"/>
        <dbReference type="ChEBI" id="CHEBI:57856"/>
        <dbReference type="ChEBI" id="CHEBI:59789"/>
        <dbReference type="ChEBI" id="CHEBI:74896"/>
        <dbReference type="ChEBI" id="CHEBI:74898"/>
        <dbReference type="EC" id="2.1.1.386"/>
    </reaction>
</comment>
<dbReference type="GO" id="GO:0001510">
    <property type="term" value="P:RNA methylation"/>
    <property type="evidence" value="ECO:0007669"/>
    <property type="project" value="InterPro"/>
</dbReference>
<feature type="compositionally biased region" description="Low complexity" evidence="13">
    <location>
        <begin position="1"/>
        <end position="21"/>
    </location>
</feature>
<evidence type="ECO:0000256" key="5">
    <source>
        <dbReference type="ARBA" id="ARBA00022679"/>
    </source>
</evidence>
<dbReference type="GeneID" id="28985183"/>
<evidence type="ECO:0000256" key="1">
    <source>
        <dbReference type="ARBA" id="ARBA00001946"/>
    </source>
</evidence>
<dbReference type="EC" id="2.1.1.386" evidence="11"/>
<gene>
    <name evidence="14" type="ORF">CC85DRAFT_289308</name>
</gene>
<dbReference type="Gene3D" id="3.40.50.150">
    <property type="entry name" value="Vaccinia Virus protein VP39"/>
    <property type="match status" value="1"/>
</dbReference>
<dbReference type="GO" id="GO:0005634">
    <property type="term" value="C:nucleus"/>
    <property type="evidence" value="ECO:0007669"/>
    <property type="project" value="TreeGrafter"/>
</dbReference>
<dbReference type="SMR" id="A0A0J0XC54"/>
<sequence length="456" mass="49771">MATTAAPLAAGRAARVSALGADGPRERSPSPSSPPLISPGTLPPEDDSKVEVSQIEASDFTGVTFSPELWMQRRHWALEVLRKESVRSVMDIGCGPGSLLQTLVMPPSTIAEKPIRGDDGSIPDGKELFIRRLVGVDIDPAVMSSALQTLAVPPQAEASAIRNPAPSSPRWEPLDTELWLGNIELYNSRLEGYEAIVALEVIEHLEPNLLSRFGVVTMGTYRPKLLLVSTPNFDFNSKFPNHHDDHHDGCGKRGFVDPTGRTDRVFRHSDHKCEMTAEEFRNWAESAAADWGYTVEVSGVGISNKPSFYPAKDGEEPRPIYATQTAVFRLATGVPMRSPRSVRTVDLPFMLGASESAHPHRLAHKARHPPTIFPAPGAPMSPEEVSEGVRRAFASVSVEELSLPELWGMGDIAPMCCGSKRYLVACLGGWGDCPSVHEESGFRVFERNNGLWVQPK</sequence>
<keyword evidence="9" id="KW-0694">RNA-binding</keyword>
<evidence type="ECO:0000256" key="11">
    <source>
        <dbReference type="ARBA" id="ARBA00035025"/>
    </source>
</evidence>
<keyword evidence="10" id="KW-0943">RNA-mediated gene silencing</keyword>
<evidence type="ECO:0000313" key="15">
    <source>
        <dbReference type="Proteomes" id="UP000053611"/>
    </source>
</evidence>
<proteinExistence type="inferred from homology"/>
<dbReference type="AlphaFoldDB" id="A0A0J0XC54"/>
<feature type="region of interest" description="Disordered" evidence="13">
    <location>
        <begin position="1"/>
        <end position="49"/>
    </location>
</feature>
<protein>
    <recommendedName>
        <fullName evidence="3">Small RNA 2'-O-methyltransferase</fullName>
        <ecNumber evidence="11">2.1.1.386</ecNumber>
    </recommendedName>
</protein>
<dbReference type="RefSeq" id="XP_018275142.1">
    <property type="nucleotide sequence ID" value="XM_018424580.1"/>
</dbReference>
<evidence type="ECO:0000256" key="2">
    <source>
        <dbReference type="ARBA" id="ARBA00009026"/>
    </source>
</evidence>
<dbReference type="GO" id="GO:0005737">
    <property type="term" value="C:cytoplasm"/>
    <property type="evidence" value="ECO:0007669"/>
    <property type="project" value="TreeGrafter"/>
</dbReference>
<evidence type="ECO:0000256" key="6">
    <source>
        <dbReference type="ARBA" id="ARBA00022691"/>
    </source>
</evidence>
<evidence type="ECO:0000256" key="4">
    <source>
        <dbReference type="ARBA" id="ARBA00022603"/>
    </source>
</evidence>
<dbReference type="SUPFAM" id="SSF53335">
    <property type="entry name" value="S-adenosyl-L-methionine-dependent methyltransferases"/>
    <property type="match status" value="1"/>
</dbReference>
<evidence type="ECO:0000256" key="10">
    <source>
        <dbReference type="ARBA" id="ARBA00023158"/>
    </source>
</evidence>
<keyword evidence="8" id="KW-0460">Magnesium</keyword>
<dbReference type="GO" id="GO:0030422">
    <property type="term" value="P:siRNA processing"/>
    <property type="evidence" value="ECO:0007669"/>
    <property type="project" value="TreeGrafter"/>
</dbReference>
<dbReference type="PANTHER" id="PTHR21404:SF3">
    <property type="entry name" value="SMALL RNA 2'-O-METHYLTRANSFERASE"/>
    <property type="match status" value="1"/>
</dbReference>
<keyword evidence="7" id="KW-0479">Metal-binding</keyword>
<dbReference type="STRING" id="879819.A0A0J0XC54"/>
<comment type="cofactor">
    <cofactor evidence="1">
        <name>Mg(2+)</name>
        <dbReference type="ChEBI" id="CHEBI:18420"/>
    </cofactor>
</comment>
<reference evidence="14 15" key="1">
    <citation type="submission" date="2015-03" db="EMBL/GenBank/DDBJ databases">
        <title>Genomics and transcriptomics of the oil-accumulating basidiomycete yeast T. oleaginosus allow insights into substrate utilization and the diverse evolutionary trajectories of mating systems in fungi.</title>
        <authorList>
            <consortium name="DOE Joint Genome Institute"/>
            <person name="Kourist R."/>
            <person name="Kracht O."/>
            <person name="Bracharz F."/>
            <person name="Lipzen A."/>
            <person name="Nolan M."/>
            <person name="Ohm R."/>
            <person name="Grigoriev I."/>
            <person name="Sun S."/>
            <person name="Heitman J."/>
            <person name="Bruck T."/>
            <person name="Nowrousian M."/>
        </authorList>
    </citation>
    <scope>NUCLEOTIDE SEQUENCE [LARGE SCALE GENOMIC DNA]</scope>
    <source>
        <strain evidence="14 15">IBC0246</strain>
    </source>
</reference>
<name>A0A0J0XC54_9TREE</name>
<evidence type="ECO:0000256" key="8">
    <source>
        <dbReference type="ARBA" id="ARBA00022842"/>
    </source>
</evidence>
<dbReference type="GO" id="GO:0003723">
    <property type="term" value="F:RNA binding"/>
    <property type="evidence" value="ECO:0007669"/>
    <property type="project" value="UniProtKB-KW"/>
</dbReference>
<dbReference type="EMBL" id="KQ087291">
    <property type="protein sequence ID" value="KLT38651.1"/>
    <property type="molecule type" value="Genomic_DNA"/>
</dbReference>
<evidence type="ECO:0000256" key="9">
    <source>
        <dbReference type="ARBA" id="ARBA00022884"/>
    </source>
</evidence>
<evidence type="ECO:0000313" key="14">
    <source>
        <dbReference type="EMBL" id="KLT38651.1"/>
    </source>
</evidence>
<keyword evidence="15" id="KW-1185">Reference proteome</keyword>
<keyword evidence="6" id="KW-0949">S-adenosyl-L-methionine</keyword>
<evidence type="ECO:0000256" key="13">
    <source>
        <dbReference type="SAM" id="MobiDB-lite"/>
    </source>
</evidence>
<dbReference type="Proteomes" id="UP000053611">
    <property type="component" value="Unassembled WGS sequence"/>
</dbReference>
<evidence type="ECO:0000256" key="3">
    <source>
        <dbReference type="ARBA" id="ARBA00021330"/>
    </source>
</evidence>
<dbReference type="OrthoDB" id="2154311at2759"/>
<keyword evidence="4" id="KW-0489">Methyltransferase</keyword>
<accession>A0A0J0XC54</accession>
<evidence type="ECO:0000256" key="12">
    <source>
        <dbReference type="ARBA" id="ARBA00048418"/>
    </source>
</evidence>
<dbReference type="GO" id="GO:0090486">
    <property type="term" value="F:small RNA 2'-O-methyltransferase activity"/>
    <property type="evidence" value="ECO:0007669"/>
    <property type="project" value="UniProtKB-EC"/>
</dbReference>
<comment type="similarity">
    <text evidence="2">Belongs to the methyltransferase superfamily. HEN1 family.</text>
</comment>
<organism evidence="14 15">
    <name type="scientific">Cutaneotrichosporon oleaginosum</name>
    <dbReference type="NCBI Taxonomy" id="879819"/>
    <lineage>
        <taxon>Eukaryota</taxon>
        <taxon>Fungi</taxon>
        <taxon>Dikarya</taxon>
        <taxon>Basidiomycota</taxon>
        <taxon>Agaricomycotina</taxon>
        <taxon>Tremellomycetes</taxon>
        <taxon>Trichosporonales</taxon>
        <taxon>Trichosporonaceae</taxon>
        <taxon>Cutaneotrichosporon</taxon>
    </lineage>
</organism>
<dbReference type="InterPro" id="IPR029063">
    <property type="entry name" value="SAM-dependent_MTases_sf"/>
</dbReference>
<dbReference type="InterPro" id="IPR026610">
    <property type="entry name" value="Hen1"/>
</dbReference>
<dbReference type="GO" id="GO:0046872">
    <property type="term" value="F:metal ion binding"/>
    <property type="evidence" value="ECO:0007669"/>
    <property type="project" value="UniProtKB-KW"/>
</dbReference>